<feature type="non-terminal residue" evidence="2">
    <location>
        <position position="442"/>
    </location>
</feature>
<keyword evidence="3" id="KW-1185">Reference proteome</keyword>
<evidence type="ECO:0000256" key="1">
    <source>
        <dbReference type="SAM" id="MobiDB-lite"/>
    </source>
</evidence>
<feature type="compositionally biased region" description="Basic and acidic residues" evidence="1">
    <location>
        <begin position="153"/>
        <end position="175"/>
    </location>
</feature>
<feature type="compositionally biased region" description="Basic and acidic residues" evidence="1">
    <location>
        <begin position="205"/>
        <end position="235"/>
    </location>
</feature>
<feature type="compositionally biased region" description="Basic and acidic residues" evidence="1">
    <location>
        <begin position="71"/>
        <end position="85"/>
    </location>
</feature>
<feature type="region of interest" description="Disordered" evidence="1">
    <location>
        <begin position="19"/>
        <end position="277"/>
    </location>
</feature>
<comment type="caution">
    <text evidence="2">The sequence shown here is derived from an EMBL/GenBank/DDBJ whole genome shotgun (WGS) entry which is preliminary data.</text>
</comment>
<dbReference type="Proteomes" id="UP000266841">
    <property type="component" value="Unassembled WGS sequence"/>
</dbReference>
<protein>
    <submittedName>
        <fullName evidence="2">Uncharacterized protein</fullName>
    </submittedName>
</protein>
<gene>
    <name evidence="2" type="ORF">THAOC_08593</name>
</gene>
<feature type="compositionally biased region" description="Basic and acidic residues" evidence="1">
    <location>
        <begin position="31"/>
        <end position="49"/>
    </location>
</feature>
<dbReference type="AlphaFoldDB" id="K0SXD9"/>
<proteinExistence type="predicted"/>
<dbReference type="EMBL" id="AGNL01009086">
    <property type="protein sequence ID" value="EJK70080.1"/>
    <property type="molecule type" value="Genomic_DNA"/>
</dbReference>
<accession>K0SXD9</accession>
<feature type="compositionally biased region" description="Basic and acidic residues" evidence="1">
    <location>
        <begin position="119"/>
        <end position="138"/>
    </location>
</feature>
<name>K0SXD9_THAOC</name>
<reference evidence="2 3" key="1">
    <citation type="journal article" date="2012" name="Genome Biol.">
        <title>Genome and low-iron response of an oceanic diatom adapted to chronic iron limitation.</title>
        <authorList>
            <person name="Lommer M."/>
            <person name="Specht M."/>
            <person name="Roy A.S."/>
            <person name="Kraemer L."/>
            <person name="Andreson R."/>
            <person name="Gutowska M.A."/>
            <person name="Wolf J."/>
            <person name="Bergner S.V."/>
            <person name="Schilhabel M.B."/>
            <person name="Klostermeier U.C."/>
            <person name="Beiko R.G."/>
            <person name="Rosenstiel P."/>
            <person name="Hippler M."/>
            <person name="Laroche J."/>
        </authorList>
    </citation>
    <scope>NUCLEOTIDE SEQUENCE [LARGE SCALE GENOMIC DNA]</scope>
    <source>
        <strain evidence="2 3">CCMP1005</strain>
    </source>
</reference>
<organism evidence="2 3">
    <name type="scientific">Thalassiosira oceanica</name>
    <name type="common">Marine diatom</name>
    <dbReference type="NCBI Taxonomy" id="159749"/>
    <lineage>
        <taxon>Eukaryota</taxon>
        <taxon>Sar</taxon>
        <taxon>Stramenopiles</taxon>
        <taxon>Ochrophyta</taxon>
        <taxon>Bacillariophyta</taxon>
        <taxon>Coscinodiscophyceae</taxon>
        <taxon>Thalassiosirophycidae</taxon>
        <taxon>Thalassiosirales</taxon>
        <taxon>Thalassiosiraceae</taxon>
        <taxon>Thalassiosira</taxon>
    </lineage>
</organism>
<feature type="region of interest" description="Disordered" evidence="1">
    <location>
        <begin position="391"/>
        <end position="421"/>
    </location>
</feature>
<evidence type="ECO:0000313" key="3">
    <source>
        <dbReference type="Proteomes" id="UP000266841"/>
    </source>
</evidence>
<feature type="compositionally biased region" description="Basic residues" evidence="1">
    <location>
        <begin position="103"/>
        <end position="113"/>
    </location>
</feature>
<sequence>MKDFQLARGDVDIEYGPWTQVKGTGIRSRPARGDDQREDAHVQHPDQELLRTGVRQGDQGPAHDGPVAGRACDRARDEPGRDTLRRPFPRPGEVGRRVVGGSRRGRRRGRRRRTAAELQAEHPRRGRDAQAVHVRVADSEEGGGDVRRRGRGVVRDGEGGPEGDRGAEAAAEESKRRARVVGGAAARPSLRPARGEDPEAASVRAAREAQAEVRRDGRADGRRGHREARWDRDSPGDYVVVRSFRRPHIVRPRPGGGRGQAAQVEGEEGAHGETAEPGSAEEVQLLVLELSRALLACLLVLLAMGPLAVHATVLDEAAGRAALELDGVAPLLAAVGAGFAAIVHNRHAAHCRLLCRRNPSAVADTPSVPAQPSAWLDAKPAPRRRIGRELTNHCPLKQPEPQSGQSRGAAPMGISPPPVRSLFGGGADFHACASAAAEDGSA</sequence>
<evidence type="ECO:0000313" key="2">
    <source>
        <dbReference type="EMBL" id="EJK70080.1"/>
    </source>
</evidence>